<dbReference type="InterPro" id="IPR008207">
    <property type="entry name" value="Sig_transdc_His_kin_Hpt_dom"/>
</dbReference>
<keyword evidence="4" id="KW-1185">Reference proteome</keyword>
<comment type="caution">
    <text evidence="3">The sequence shown here is derived from an EMBL/GenBank/DDBJ whole genome shotgun (WGS) entry which is preliminary data.</text>
</comment>
<evidence type="ECO:0000259" key="2">
    <source>
        <dbReference type="Pfam" id="PF01627"/>
    </source>
</evidence>
<dbReference type="GO" id="GO:0004672">
    <property type="term" value="F:protein kinase activity"/>
    <property type="evidence" value="ECO:0007669"/>
    <property type="project" value="UniProtKB-ARBA"/>
</dbReference>
<dbReference type="Proteomes" id="UP000566324">
    <property type="component" value="Unassembled WGS sequence"/>
</dbReference>
<accession>A0A7W7B3W3</accession>
<name>A0A7W7B3W3_9SPHN</name>
<evidence type="ECO:0000313" key="4">
    <source>
        <dbReference type="Proteomes" id="UP000566324"/>
    </source>
</evidence>
<organism evidence="3 4">
    <name type="scientific">Sphingosinicella soli</name>
    <dbReference type="NCBI Taxonomy" id="333708"/>
    <lineage>
        <taxon>Bacteria</taxon>
        <taxon>Pseudomonadati</taxon>
        <taxon>Pseudomonadota</taxon>
        <taxon>Alphaproteobacteria</taxon>
        <taxon>Sphingomonadales</taxon>
        <taxon>Sphingosinicellaceae</taxon>
        <taxon>Sphingosinicella</taxon>
    </lineage>
</organism>
<dbReference type="EMBL" id="JACHNZ010000044">
    <property type="protein sequence ID" value="MBB4633449.1"/>
    <property type="molecule type" value="Genomic_DNA"/>
</dbReference>
<dbReference type="AlphaFoldDB" id="A0A7W7B3W3"/>
<feature type="domain" description="HPt" evidence="2">
    <location>
        <begin position="33"/>
        <end position="98"/>
    </location>
</feature>
<reference evidence="3 4" key="1">
    <citation type="submission" date="2020-08" db="EMBL/GenBank/DDBJ databases">
        <title>Genomic Encyclopedia of Type Strains, Phase IV (KMG-IV): sequencing the most valuable type-strain genomes for metagenomic binning, comparative biology and taxonomic classification.</title>
        <authorList>
            <person name="Goeker M."/>
        </authorList>
    </citation>
    <scope>NUCLEOTIDE SEQUENCE [LARGE SCALE GENOMIC DNA]</scope>
    <source>
        <strain evidence="3 4">DSM 17328</strain>
    </source>
</reference>
<evidence type="ECO:0000313" key="3">
    <source>
        <dbReference type="EMBL" id="MBB4633449.1"/>
    </source>
</evidence>
<sequence>MENPDITDPGLPVVDIEIFEKTRATMGAGFIKIITYFGEDGGKAVAEIEAAQREGNAARMVMPAHTMKSEARQFGAMTLGDLTERIETGARRCVEHQEAPDELLVLVAALKPLFRRTMEVLERETNPLVRRRGEIRSAAGNQSFGRI</sequence>
<keyword evidence="1" id="KW-0902">Two-component regulatory system</keyword>
<proteinExistence type="predicted"/>
<dbReference type="GO" id="GO:0000160">
    <property type="term" value="P:phosphorelay signal transduction system"/>
    <property type="evidence" value="ECO:0007669"/>
    <property type="project" value="UniProtKB-KW"/>
</dbReference>
<gene>
    <name evidence="3" type="ORF">GGQ98_003087</name>
</gene>
<dbReference type="SUPFAM" id="SSF47226">
    <property type="entry name" value="Histidine-containing phosphotransfer domain, HPT domain"/>
    <property type="match status" value="1"/>
</dbReference>
<dbReference type="Gene3D" id="1.20.120.160">
    <property type="entry name" value="HPT domain"/>
    <property type="match status" value="1"/>
</dbReference>
<dbReference type="Pfam" id="PF01627">
    <property type="entry name" value="Hpt"/>
    <property type="match status" value="1"/>
</dbReference>
<protein>
    <submittedName>
        <fullName evidence="3">HPt (Histidine-containing phosphotransfer) domain-containing protein</fullName>
    </submittedName>
</protein>
<dbReference type="RefSeq" id="WP_341534236.1">
    <property type="nucleotide sequence ID" value="NZ_JACHNZ010000044.1"/>
</dbReference>
<dbReference type="InterPro" id="IPR036641">
    <property type="entry name" value="HPT_dom_sf"/>
</dbReference>
<evidence type="ECO:0000256" key="1">
    <source>
        <dbReference type="ARBA" id="ARBA00023012"/>
    </source>
</evidence>